<dbReference type="SMART" id="SM00028">
    <property type="entry name" value="TPR"/>
    <property type="match status" value="5"/>
</dbReference>
<keyword evidence="4 8" id="KW-0547">Nucleotide-binding</keyword>
<evidence type="ECO:0000256" key="9">
    <source>
        <dbReference type="SAM" id="Phobius"/>
    </source>
</evidence>
<evidence type="ECO:0000256" key="6">
    <source>
        <dbReference type="ARBA" id="ARBA00022840"/>
    </source>
</evidence>
<dbReference type="InterPro" id="IPR000719">
    <property type="entry name" value="Prot_kinase_dom"/>
</dbReference>
<dbReference type="PROSITE" id="PS50011">
    <property type="entry name" value="PROTEIN_KINASE_DOM"/>
    <property type="match status" value="1"/>
</dbReference>
<evidence type="ECO:0000256" key="1">
    <source>
        <dbReference type="ARBA" id="ARBA00012513"/>
    </source>
</evidence>
<dbReference type="GO" id="GO:0004674">
    <property type="term" value="F:protein serine/threonine kinase activity"/>
    <property type="evidence" value="ECO:0007669"/>
    <property type="project" value="UniProtKB-KW"/>
</dbReference>
<dbReference type="OrthoDB" id="6111975at2"/>
<evidence type="ECO:0000256" key="3">
    <source>
        <dbReference type="ARBA" id="ARBA00022679"/>
    </source>
</evidence>
<keyword evidence="9" id="KW-0812">Transmembrane</keyword>
<keyword evidence="6 8" id="KW-0067">ATP-binding</keyword>
<dbReference type="PANTHER" id="PTHR43289:SF34">
    <property type="entry name" value="SERINE_THREONINE-PROTEIN KINASE YBDM-RELATED"/>
    <property type="match status" value="1"/>
</dbReference>
<reference evidence="11 12" key="1">
    <citation type="submission" date="2019-08" db="EMBL/GenBank/DDBJ databases">
        <title>Complete genome sequence of Candidatus Uab amorphum.</title>
        <authorList>
            <person name="Shiratori T."/>
            <person name="Suzuki S."/>
            <person name="Kakizawa Y."/>
            <person name="Ishida K."/>
        </authorList>
    </citation>
    <scope>NUCLEOTIDE SEQUENCE [LARGE SCALE GENOMIC DNA]</scope>
    <source>
        <strain evidence="11 12">SRT547</strain>
    </source>
</reference>
<dbReference type="CDD" id="cd14014">
    <property type="entry name" value="STKc_PknB_like"/>
    <property type="match status" value="1"/>
</dbReference>
<keyword evidence="9" id="KW-0472">Membrane</keyword>
<dbReference type="InterPro" id="IPR008271">
    <property type="entry name" value="Ser/Thr_kinase_AS"/>
</dbReference>
<accession>A0A5S9F4L5</accession>
<sequence>MQNQYLRHYQIIRKLGQGGMAIVYLARDTKINRYVAIKMMNDEQTSHERFVREAKYSASLHHPNIVKIYDFFVVQNIPCIVMEYVEGHTLKEYLNTHSLSVQQKVKIFDQILHAIHYAHQCKIIHRDLKPSNIMITKDGSLRIMDFGLAKKLSHNEKNLTKSQQVIGSLFYMSPEQVQAQKNMNHLVDIYALGAILYEMLTAQKVFDGPTPINIFYKIVHEKPRLPSKINPQVPSSLDAICINALQKNKNHRYQSADLFSHDIQAWLQGKSTRASSLKNFIAYYKNGLVVFLSILILTPIVFLVFTKQTVQIPSSQITFTLQNKIDQWIYNGLYEKAHEELLASKINAREYREYQLLIYAKSQRFSKFEILIKEQEKPFSTLVSMALGEYHFLKNNYEKAFPLLKTVATSAKSKGVHKKYSFYYLGRIYFQKQQYQLALENFRLCQEIRSKWPFLAHQMLQLFIGKNYFYLNKPTLAIESFQSVQSQLQHNAEIYFYTAKSYILLNDYKRAHRNLQKSIELDYENADYRISLGKLLVKQKKYKEAGDVFLQVRALHPLNTKALKEFTAIANKDINLLEERYLALLHDLENWRYVPTENIRHQLYSIRDQHKNDYYTLQRLLSIQTHRKSILHLVDKMSSKNKSVSHAARLGILTMRHTPQVLQILQQKKYHKIAQDVKKMAIRERYSATCYVMAQACLYPYSNIIDELDVKNVEKILCDRQVDIWHRYIAARSLLLLYQFEKVELFRRKNEDQNLQIVCSRALQDFDIVTVRKPQTIAFASHDPNIVMIAAGARSFFKIDMSKLPPSLLDNTTVAMEIAMNLKKKYAAPAARIFAKYTDEKYPPHIRKIAFHYLGRIIGRAKPLQKQYAGLWLKALQQLEKLPQELQITILQKLPSILDVPEGTMKNILYTAHHPYVKIAAIDRMLLENTSDGILRKYYRDEKNNPIVRLYIFYKIFRKGMIKLRLENPEFLIKSQNNFLRSYGYSMYAACGGEVLDWLEKEQYSNIQALILKNVGMMTLPIARDRRKPVDQRMAILKRYFSAKNTNLRTYAYGGYAFLANLQQLNELIEQVRGKDFYARKGISLAINRRIEMELLEKSGALKLISVFQGSRVVGEVPFLDEFYKNIKDKNYRRRYKAWFLKINKLKYVDVDDIFRQAMVAKEDGNYERAIKLMQQATALEQKVIFYVELADLYWKHTKKIPSNIINTLQKLTRAKVIVASSYSLLSQIPHPQIDKVLKQSILSLTPYGKERKKAWRNMMLYYKKRGKKSLLVPGE</sequence>
<gene>
    <name evidence="11" type="ORF">UABAM_04311</name>
</gene>
<feature type="binding site" evidence="8">
    <location>
        <position position="38"/>
    </location>
    <ligand>
        <name>ATP</name>
        <dbReference type="ChEBI" id="CHEBI:30616"/>
    </ligand>
</feature>
<proteinExistence type="predicted"/>
<dbReference type="Gene3D" id="1.25.40.10">
    <property type="entry name" value="Tetratricopeptide repeat domain"/>
    <property type="match status" value="1"/>
</dbReference>
<dbReference type="KEGG" id="uam:UABAM_04311"/>
<evidence type="ECO:0000256" key="7">
    <source>
        <dbReference type="PROSITE-ProRule" id="PRU00339"/>
    </source>
</evidence>
<evidence type="ECO:0000256" key="5">
    <source>
        <dbReference type="ARBA" id="ARBA00022777"/>
    </source>
</evidence>
<keyword evidence="5 11" id="KW-0418">Kinase</keyword>
<dbReference type="InterPro" id="IPR017441">
    <property type="entry name" value="Protein_kinase_ATP_BS"/>
</dbReference>
<dbReference type="PANTHER" id="PTHR43289">
    <property type="entry name" value="MITOGEN-ACTIVATED PROTEIN KINASE KINASE KINASE 20-RELATED"/>
    <property type="match status" value="1"/>
</dbReference>
<keyword evidence="9" id="KW-1133">Transmembrane helix</keyword>
<dbReference type="Pfam" id="PF00069">
    <property type="entry name" value="Pkinase"/>
    <property type="match status" value="1"/>
</dbReference>
<evidence type="ECO:0000313" key="12">
    <source>
        <dbReference type="Proteomes" id="UP000326354"/>
    </source>
</evidence>
<dbReference type="Pfam" id="PF13181">
    <property type="entry name" value="TPR_8"/>
    <property type="match status" value="1"/>
</dbReference>
<dbReference type="Pfam" id="PF12895">
    <property type="entry name" value="ANAPC3"/>
    <property type="match status" value="1"/>
</dbReference>
<feature type="transmembrane region" description="Helical" evidence="9">
    <location>
        <begin position="283"/>
        <end position="305"/>
    </location>
</feature>
<dbReference type="InterPro" id="IPR011009">
    <property type="entry name" value="Kinase-like_dom_sf"/>
</dbReference>
<feature type="repeat" description="TPR" evidence="7">
    <location>
        <begin position="492"/>
        <end position="525"/>
    </location>
</feature>
<keyword evidence="7" id="KW-0802">TPR repeat</keyword>
<protein>
    <recommendedName>
        <fullName evidence="1">non-specific serine/threonine protein kinase</fullName>
        <ecNumber evidence="1">2.7.11.1</ecNumber>
    </recommendedName>
</protein>
<keyword evidence="2" id="KW-0723">Serine/threonine-protein kinase</keyword>
<evidence type="ECO:0000313" key="11">
    <source>
        <dbReference type="EMBL" id="BBM85925.1"/>
    </source>
</evidence>
<dbReference type="InterPro" id="IPR011990">
    <property type="entry name" value="TPR-like_helical_dom_sf"/>
</dbReference>
<evidence type="ECO:0000256" key="8">
    <source>
        <dbReference type="PROSITE-ProRule" id="PRU10141"/>
    </source>
</evidence>
<dbReference type="SUPFAM" id="SSF48452">
    <property type="entry name" value="TPR-like"/>
    <property type="match status" value="1"/>
</dbReference>
<dbReference type="AlphaFoldDB" id="A0A5S9F4L5"/>
<evidence type="ECO:0000259" key="10">
    <source>
        <dbReference type="PROSITE" id="PS50011"/>
    </source>
</evidence>
<evidence type="ECO:0000256" key="4">
    <source>
        <dbReference type="ARBA" id="ARBA00022741"/>
    </source>
</evidence>
<feature type="repeat" description="TPR" evidence="7">
    <location>
        <begin position="526"/>
        <end position="559"/>
    </location>
</feature>
<keyword evidence="12" id="KW-1185">Reference proteome</keyword>
<dbReference type="Proteomes" id="UP000326354">
    <property type="component" value="Chromosome"/>
</dbReference>
<dbReference type="SMART" id="SM00220">
    <property type="entry name" value="S_TKc"/>
    <property type="match status" value="1"/>
</dbReference>
<dbReference type="EC" id="2.7.11.1" evidence="1"/>
<dbReference type="RefSeq" id="WP_151970009.1">
    <property type="nucleotide sequence ID" value="NZ_AP019860.1"/>
</dbReference>
<dbReference type="InterPro" id="IPR019734">
    <property type="entry name" value="TPR_rpt"/>
</dbReference>
<dbReference type="PROSITE" id="PS00107">
    <property type="entry name" value="PROTEIN_KINASE_ATP"/>
    <property type="match status" value="1"/>
</dbReference>
<dbReference type="SUPFAM" id="SSF56112">
    <property type="entry name" value="Protein kinase-like (PK-like)"/>
    <property type="match status" value="1"/>
</dbReference>
<dbReference type="Gene3D" id="1.10.510.10">
    <property type="entry name" value="Transferase(Phosphotransferase) domain 1"/>
    <property type="match status" value="1"/>
</dbReference>
<dbReference type="EMBL" id="AP019860">
    <property type="protein sequence ID" value="BBM85925.1"/>
    <property type="molecule type" value="Genomic_DNA"/>
</dbReference>
<keyword evidence="3" id="KW-0808">Transferase</keyword>
<name>A0A5S9F4L5_UABAM</name>
<feature type="domain" description="Protein kinase" evidence="10">
    <location>
        <begin position="9"/>
        <end position="267"/>
    </location>
</feature>
<dbReference type="PROSITE" id="PS50005">
    <property type="entry name" value="TPR"/>
    <property type="match status" value="2"/>
</dbReference>
<dbReference type="PROSITE" id="PS00108">
    <property type="entry name" value="PROTEIN_KINASE_ST"/>
    <property type="match status" value="1"/>
</dbReference>
<evidence type="ECO:0000256" key="2">
    <source>
        <dbReference type="ARBA" id="ARBA00022527"/>
    </source>
</evidence>
<dbReference type="GO" id="GO:0005524">
    <property type="term" value="F:ATP binding"/>
    <property type="evidence" value="ECO:0007669"/>
    <property type="project" value="UniProtKB-UniRule"/>
</dbReference>
<organism evidence="11 12">
    <name type="scientific">Uabimicrobium amorphum</name>
    <dbReference type="NCBI Taxonomy" id="2596890"/>
    <lineage>
        <taxon>Bacteria</taxon>
        <taxon>Pseudomonadati</taxon>
        <taxon>Planctomycetota</taxon>
        <taxon>Candidatus Uabimicrobiia</taxon>
        <taxon>Candidatus Uabimicrobiales</taxon>
        <taxon>Candidatus Uabimicrobiaceae</taxon>
        <taxon>Candidatus Uabimicrobium</taxon>
    </lineage>
</organism>
<dbReference type="FunFam" id="1.10.510.10:FF:000021">
    <property type="entry name" value="Serine/threonine protein kinase"/>
    <property type="match status" value="1"/>
</dbReference>